<evidence type="ECO:0008006" key="2">
    <source>
        <dbReference type="Google" id="ProtNLM"/>
    </source>
</evidence>
<evidence type="ECO:0000313" key="1">
    <source>
        <dbReference type="EMBL" id="KAA6309509.1"/>
    </source>
</evidence>
<gene>
    <name evidence="1" type="ORF">EZS27_039010</name>
</gene>
<accession>A0A5J4PLW4</accession>
<name>A0A5J4PLW4_9ZZZZ</name>
<dbReference type="EMBL" id="SNRY01007909">
    <property type="protein sequence ID" value="KAA6309509.1"/>
    <property type="molecule type" value="Genomic_DNA"/>
</dbReference>
<dbReference type="InterPro" id="IPR024452">
    <property type="entry name" value="DUF3876"/>
</dbReference>
<reference evidence="1" key="1">
    <citation type="submission" date="2019-03" db="EMBL/GenBank/DDBJ databases">
        <title>Single cell metagenomics reveals metabolic interactions within the superorganism composed of flagellate Streblomastix strix and complex community of Bacteroidetes bacteria on its surface.</title>
        <authorList>
            <person name="Treitli S.C."/>
            <person name="Kolisko M."/>
            <person name="Husnik F."/>
            <person name="Keeling P."/>
            <person name="Hampl V."/>
        </authorList>
    </citation>
    <scope>NUCLEOTIDE SEQUENCE</scope>
    <source>
        <strain evidence="1">STM</strain>
    </source>
</reference>
<protein>
    <recommendedName>
        <fullName evidence="2">DUF3876 domain-containing protein</fullName>
    </recommendedName>
</protein>
<dbReference type="AlphaFoldDB" id="A0A5J4PLW4"/>
<organism evidence="1">
    <name type="scientific">termite gut metagenome</name>
    <dbReference type="NCBI Taxonomy" id="433724"/>
    <lineage>
        <taxon>unclassified sequences</taxon>
        <taxon>metagenomes</taxon>
        <taxon>organismal metagenomes</taxon>
    </lineage>
</organism>
<proteinExistence type="predicted"/>
<comment type="caution">
    <text evidence="1">The sequence shown here is derived from an EMBL/GenBank/DDBJ whole genome shotgun (WGS) entry which is preliminary data.</text>
</comment>
<sequence length="94" mass="10973">MVMETKNINLDRLIGNWESINLNPTVIIYKNKDDYLVSVIHMNETNKQASPTTYEIQEHEDGFFINYNLKRTAIGYDTKLDILTLSVLGDYMRN</sequence>
<dbReference type="Pfam" id="PF12992">
    <property type="entry name" value="DUF3876"/>
    <property type="match status" value="1"/>
</dbReference>